<feature type="region of interest" description="Disordered" evidence="2">
    <location>
        <begin position="380"/>
        <end position="400"/>
    </location>
</feature>
<proteinExistence type="predicted"/>
<dbReference type="SUPFAM" id="SSF51604">
    <property type="entry name" value="Enolase C-terminal domain-like"/>
    <property type="match status" value="1"/>
</dbReference>
<evidence type="ECO:0000313" key="4">
    <source>
        <dbReference type="EMBL" id="SFE30958.1"/>
    </source>
</evidence>
<dbReference type="PANTHER" id="PTHR48073:SF2">
    <property type="entry name" value="O-SUCCINYLBENZOATE SYNTHASE"/>
    <property type="match status" value="1"/>
</dbReference>
<evidence type="ECO:0000256" key="2">
    <source>
        <dbReference type="SAM" id="MobiDB-lite"/>
    </source>
</evidence>
<evidence type="ECO:0000313" key="5">
    <source>
        <dbReference type="Proteomes" id="UP000181942"/>
    </source>
</evidence>
<keyword evidence="1" id="KW-0479">Metal-binding</keyword>
<dbReference type="Gene3D" id="3.20.20.120">
    <property type="entry name" value="Enolase-like C-terminal domain"/>
    <property type="match status" value="1"/>
</dbReference>
<dbReference type="Pfam" id="PF13378">
    <property type="entry name" value="MR_MLE_C"/>
    <property type="match status" value="1"/>
</dbReference>
<dbReference type="SMART" id="SM00922">
    <property type="entry name" value="MR_MLE"/>
    <property type="match status" value="1"/>
</dbReference>
<dbReference type="InterPro" id="IPR029065">
    <property type="entry name" value="Enolase_C-like"/>
</dbReference>
<dbReference type="RefSeq" id="WP_075025464.1">
    <property type="nucleotide sequence ID" value="NZ_FONR01000001.1"/>
</dbReference>
<feature type="domain" description="Mandelate racemase/muconate lactonizing enzyme C-terminal" evidence="3">
    <location>
        <begin position="156"/>
        <end position="247"/>
    </location>
</feature>
<gene>
    <name evidence="4" type="ORF">SAMN02787118_101283</name>
</gene>
<sequence length="400" mass="42315">MPDAAEAVLYRVEMPMAVSFDHPAKRRSTSDSLLLRLDVDGACGLGECAPRAYVTGETTETVTSGLRHVPLDEIFARVRSTEPAALLARVRHGGVAGTFGLRGGGNLLCLLETALLDLLGRRLGLGGAELVPAEGAPAARRPALPVSQVLDLSLDVEEFLDTRGPFHFVKVKAADDIARDLRTVTAIRARLGDTVPVMVDANMSWTPDEAHGQLAALRDAGADLVEEPLAKGSWAELARLRARTGLRILLDESVCTLDDARTAVESGACDAFNVRVAKNGGPVIAAQLIELARRAGLGFQIGVQVAEVGPLINAGRALAFAHGDAFTVEAGQSDRFFPEPVVSPPPAVCRTTNTITPAPGPGFGLGLNEHAEPWAVLRRTEGDTSWRPVPAPAPRTKEHA</sequence>
<reference evidence="4 5" key="1">
    <citation type="submission" date="2016-10" db="EMBL/GenBank/DDBJ databases">
        <authorList>
            <person name="de Groot N.N."/>
        </authorList>
    </citation>
    <scope>NUCLEOTIDE SEQUENCE [LARGE SCALE GENOMIC DNA]</scope>
    <source>
        <strain evidence="4 5">OK461</strain>
    </source>
</reference>
<evidence type="ECO:0000256" key="1">
    <source>
        <dbReference type="ARBA" id="ARBA00022723"/>
    </source>
</evidence>
<dbReference type="InterPro" id="IPR013342">
    <property type="entry name" value="Mandelate_racemase_C"/>
</dbReference>
<dbReference type="GO" id="GO:0003824">
    <property type="term" value="F:catalytic activity"/>
    <property type="evidence" value="ECO:0007669"/>
    <property type="project" value="UniProtKB-ARBA"/>
</dbReference>
<protein>
    <submittedName>
        <fullName evidence="4">L-alanine-DL-glutamate epimerase</fullName>
    </submittedName>
</protein>
<dbReference type="SFLD" id="SFLDG00180">
    <property type="entry name" value="muconate_cycloisomerase"/>
    <property type="match status" value="1"/>
</dbReference>
<dbReference type="InterPro" id="IPR036849">
    <property type="entry name" value="Enolase-like_C_sf"/>
</dbReference>
<dbReference type="EMBL" id="FONR01000001">
    <property type="protein sequence ID" value="SFE30958.1"/>
    <property type="molecule type" value="Genomic_DNA"/>
</dbReference>
<organism evidence="4 5">
    <name type="scientific">Streptomyces mirabilis</name>
    <dbReference type="NCBI Taxonomy" id="68239"/>
    <lineage>
        <taxon>Bacteria</taxon>
        <taxon>Bacillati</taxon>
        <taxon>Actinomycetota</taxon>
        <taxon>Actinomycetes</taxon>
        <taxon>Kitasatosporales</taxon>
        <taxon>Streptomycetaceae</taxon>
        <taxon>Streptomyces</taxon>
    </lineage>
</organism>
<dbReference type="InterPro" id="IPR029017">
    <property type="entry name" value="Enolase-like_N"/>
</dbReference>
<name>A0A1I1ZHZ5_9ACTN</name>
<evidence type="ECO:0000259" key="3">
    <source>
        <dbReference type="SMART" id="SM00922"/>
    </source>
</evidence>
<dbReference type="GO" id="GO:0046872">
    <property type="term" value="F:metal ion binding"/>
    <property type="evidence" value="ECO:0007669"/>
    <property type="project" value="UniProtKB-KW"/>
</dbReference>
<dbReference type="Gene3D" id="3.30.390.10">
    <property type="entry name" value="Enolase-like, N-terminal domain"/>
    <property type="match status" value="1"/>
</dbReference>
<dbReference type="AlphaFoldDB" id="A0A1I1ZHZ5"/>
<dbReference type="InterPro" id="IPR018110">
    <property type="entry name" value="Mandel_Rmase/mucon_lact_enz_CS"/>
</dbReference>
<dbReference type="PROSITE" id="PS00909">
    <property type="entry name" value="MR_MLE_2"/>
    <property type="match status" value="1"/>
</dbReference>
<dbReference type="GO" id="GO:0009063">
    <property type="term" value="P:amino acid catabolic process"/>
    <property type="evidence" value="ECO:0007669"/>
    <property type="project" value="InterPro"/>
</dbReference>
<accession>A0A1I1ZHZ5</accession>
<dbReference type="Proteomes" id="UP000181942">
    <property type="component" value="Unassembled WGS sequence"/>
</dbReference>
<dbReference type="PANTHER" id="PTHR48073">
    <property type="entry name" value="O-SUCCINYLBENZOATE SYNTHASE-RELATED"/>
    <property type="match status" value="1"/>
</dbReference>
<dbReference type="SFLD" id="SFLDS00001">
    <property type="entry name" value="Enolase"/>
    <property type="match status" value="1"/>
</dbReference>
<dbReference type="SUPFAM" id="SSF54826">
    <property type="entry name" value="Enolase N-terminal domain-like"/>
    <property type="match status" value="1"/>
</dbReference>